<evidence type="ECO:0000256" key="12">
    <source>
        <dbReference type="ARBA" id="ARBA00030514"/>
    </source>
</evidence>
<dbReference type="CDD" id="cd02008">
    <property type="entry name" value="TPP_IOR_alpha"/>
    <property type="match status" value="1"/>
</dbReference>
<evidence type="ECO:0000256" key="1">
    <source>
        <dbReference type="ARBA" id="ARBA00002995"/>
    </source>
</evidence>
<dbReference type="InterPro" id="IPR009014">
    <property type="entry name" value="Transketo_C/PFOR_II"/>
</dbReference>
<evidence type="ECO:0000259" key="16">
    <source>
        <dbReference type="PROSITE" id="PS51379"/>
    </source>
</evidence>
<name>A0A7V3ZU38_UNCW3</name>
<evidence type="ECO:0000256" key="5">
    <source>
        <dbReference type="ARBA" id="ARBA00022448"/>
    </source>
</evidence>
<comment type="cofactor">
    <cofactor evidence="14 15">
        <name>[4Fe-4S] cluster</name>
        <dbReference type="ChEBI" id="CHEBI:49883"/>
    </cofactor>
    <text evidence="14 15">Binds 2 [4Fe-4S] clusters. In this family the first cluster has a non-standard and varying [4Fe-4S] binding motif CX(2)CX(2)CX(4-5)CP.</text>
</comment>
<dbReference type="EC" id="1.2.7.8" evidence="3 14"/>
<comment type="subunit">
    <text evidence="2">Heterodimer of the IorA and IorB subunits.</text>
</comment>
<evidence type="ECO:0000256" key="3">
    <source>
        <dbReference type="ARBA" id="ARBA00012812"/>
    </source>
</evidence>
<keyword evidence="5 14" id="KW-0813">Transport</keyword>
<dbReference type="GO" id="GO:0030976">
    <property type="term" value="F:thiamine pyrophosphate binding"/>
    <property type="evidence" value="ECO:0007669"/>
    <property type="project" value="InterPro"/>
</dbReference>
<dbReference type="InterPro" id="IPR002880">
    <property type="entry name" value="Pyrv_Fd/Flavodoxin_OxRdtase_N"/>
</dbReference>
<comment type="catalytic activity">
    <reaction evidence="13 14">
        <text>indole-3-pyruvate + 2 oxidized [2Fe-2S]-[ferredoxin] + CoA = (indol-3-yl)acetyl-CoA + 2 reduced [2Fe-2S]-[ferredoxin] + CO2 + H(+)</text>
        <dbReference type="Rhea" id="RHEA:12645"/>
        <dbReference type="Rhea" id="RHEA-COMP:10000"/>
        <dbReference type="Rhea" id="RHEA-COMP:10001"/>
        <dbReference type="ChEBI" id="CHEBI:15378"/>
        <dbReference type="ChEBI" id="CHEBI:16526"/>
        <dbReference type="ChEBI" id="CHEBI:17640"/>
        <dbReference type="ChEBI" id="CHEBI:33737"/>
        <dbReference type="ChEBI" id="CHEBI:33738"/>
        <dbReference type="ChEBI" id="CHEBI:57271"/>
        <dbReference type="ChEBI" id="CHEBI:57287"/>
        <dbReference type="EC" id="1.2.7.8"/>
    </reaction>
</comment>
<evidence type="ECO:0000256" key="2">
    <source>
        <dbReference type="ARBA" id="ARBA00011238"/>
    </source>
</evidence>
<dbReference type="FunFam" id="3.40.50.970:FF:000039">
    <property type="entry name" value="Indolepyruvate oxidoreductase subunit IorA"/>
    <property type="match status" value="1"/>
</dbReference>
<keyword evidence="17" id="KW-0670">Pyruvate</keyword>
<dbReference type="SUPFAM" id="SSF52922">
    <property type="entry name" value="TK C-terminal domain-like"/>
    <property type="match status" value="1"/>
</dbReference>
<dbReference type="CDD" id="cd07034">
    <property type="entry name" value="TPP_PYR_PFOR_IOR-alpha_like"/>
    <property type="match status" value="1"/>
</dbReference>
<feature type="binding site" evidence="15">
    <location>
        <position position="530"/>
    </location>
    <ligand>
        <name>[4Fe-4S] cluster</name>
        <dbReference type="ChEBI" id="CHEBI:49883"/>
        <label>1</label>
    </ligand>
</feature>
<keyword evidence="8 14" id="KW-0249">Electron transport</keyword>
<evidence type="ECO:0000256" key="11">
    <source>
        <dbReference type="ARBA" id="ARBA00023014"/>
    </source>
</evidence>
<comment type="caution">
    <text evidence="17">The sequence shown here is derived from an EMBL/GenBank/DDBJ whole genome shotgun (WGS) entry which is preliminary data.</text>
</comment>
<dbReference type="InterPro" id="IPR017896">
    <property type="entry name" value="4Fe4S_Fe-S-bd"/>
</dbReference>
<protein>
    <recommendedName>
        <fullName evidence="4 14">Indolepyruvate oxidoreductase subunit IorA</fullName>
        <shortName evidence="14">IOR</shortName>
        <ecNumber evidence="3 14">1.2.7.8</ecNumber>
    </recommendedName>
    <alternativeName>
        <fullName evidence="12 14">Indolepyruvate ferredoxin oxidoreductase subunit alpha</fullName>
    </alternativeName>
</protein>
<dbReference type="Pfam" id="PF00037">
    <property type="entry name" value="Fer4"/>
    <property type="match status" value="1"/>
</dbReference>
<dbReference type="Gene3D" id="3.30.70.20">
    <property type="match status" value="1"/>
</dbReference>
<dbReference type="PROSITE" id="PS51379">
    <property type="entry name" value="4FE4S_FER_2"/>
    <property type="match status" value="1"/>
</dbReference>
<comment type="function">
    <text evidence="1 14">Catalyzes the ferredoxin-dependent oxidative decarboxylation of arylpyruvates.</text>
</comment>
<dbReference type="Pfam" id="PF02775">
    <property type="entry name" value="TPP_enzyme_C"/>
    <property type="match status" value="1"/>
</dbReference>
<keyword evidence="10 14" id="KW-0408">Iron</keyword>
<feature type="binding site" evidence="15">
    <location>
        <position position="555"/>
    </location>
    <ligand>
        <name>[4Fe-4S] cluster</name>
        <dbReference type="ChEBI" id="CHEBI:49883"/>
        <label>2</label>
    </ligand>
</feature>
<proteinExistence type="predicted"/>
<keyword evidence="9 14" id="KW-0560">Oxidoreductase</keyword>
<dbReference type="PIRSF" id="PIRSF006439">
    <property type="entry name" value="Indolepyruvate_ferr_oxidored"/>
    <property type="match status" value="1"/>
</dbReference>
<dbReference type="GO" id="GO:0046872">
    <property type="term" value="F:metal ion binding"/>
    <property type="evidence" value="ECO:0007669"/>
    <property type="project" value="UniProtKB-UniRule"/>
</dbReference>
<dbReference type="Pfam" id="PF01855">
    <property type="entry name" value="POR_N"/>
    <property type="match status" value="1"/>
</dbReference>
<evidence type="ECO:0000256" key="13">
    <source>
        <dbReference type="ARBA" id="ARBA00048332"/>
    </source>
</evidence>
<dbReference type="EMBL" id="DTDR01000003">
    <property type="protein sequence ID" value="HGK62990.1"/>
    <property type="molecule type" value="Genomic_DNA"/>
</dbReference>
<keyword evidence="7 14" id="KW-0479">Metal-binding</keyword>
<reference evidence="17" key="1">
    <citation type="journal article" date="2020" name="mSystems">
        <title>Genome- and Community-Level Interaction Insights into Carbon Utilization and Element Cycling Functions of Hydrothermarchaeota in Hydrothermal Sediment.</title>
        <authorList>
            <person name="Zhou Z."/>
            <person name="Liu Y."/>
            <person name="Xu W."/>
            <person name="Pan J."/>
            <person name="Luo Z.H."/>
            <person name="Li M."/>
        </authorList>
    </citation>
    <scope>NUCLEOTIDE SEQUENCE [LARGE SCALE GENOMIC DNA]</scope>
    <source>
        <strain evidence="17">SpSt-697</strain>
    </source>
</reference>
<dbReference type="InterPro" id="IPR045025">
    <property type="entry name" value="HACL1-like"/>
</dbReference>
<feature type="binding site" evidence="15">
    <location>
        <position position="561"/>
    </location>
    <ligand>
        <name>[4Fe-4S] cluster</name>
        <dbReference type="ChEBI" id="CHEBI:49883"/>
        <label>2</label>
    </ligand>
</feature>
<evidence type="ECO:0000256" key="6">
    <source>
        <dbReference type="ARBA" id="ARBA00022485"/>
    </source>
</evidence>
<dbReference type="Gene3D" id="3.40.50.920">
    <property type="match status" value="1"/>
</dbReference>
<dbReference type="SUPFAM" id="SSF52518">
    <property type="entry name" value="Thiamin diphosphate-binding fold (THDP-binding)"/>
    <property type="match status" value="2"/>
</dbReference>
<evidence type="ECO:0000256" key="4">
    <source>
        <dbReference type="ARBA" id="ARBA00017710"/>
    </source>
</evidence>
<evidence type="ECO:0000256" key="15">
    <source>
        <dbReference type="PIRSR" id="PIRSR006439-50"/>
    </source>
</evidence>
<dbReference type="NCBIfam" id="TIGR03336">
    <property type="entry name" value="IOR_alpha"/>
    <property type="match status" value="1"/>
</dbReference>
<keyword evidence="6 14" id="KW-0004">4Fe-4S</keyword>
<dbReference type="PANTHER" id="PTHR43710:SF5">
    <property type="entry name" value="INDOLEPYRUVATE FERREDOXIN OXIDOREDUCTASE ALPHA SUBUNIT"/>
    <property type="match status" value="1"/>
</dbReference>
<keyword evidence="11 14" id="KW-0411">Iron-sulfur</keyword>
<organism evidence="17">
    <name type="scientific">candidate division WOR-3 bacterium</name>
    <dbReference type="NCBI Taxonomy" id="2052148"/>
    <lineage>
        <taxon>Bacteria</taxon>
        <taxon>Bacteria division WOR-3</taxon>
    </lineage>
</organism>
<dbReference type="Gene3D" id="3.40.50.970">
    <property type="match status" value="2"/>
</dbReference>
<evidence type="ECO:0000256" key="14">
    <source>
        <dbReference type="PIRNR" id="PIRNR006439"/>
    </source>
</evidence>
<feature type="binding site" evidence="15">
    <location>
        <position position="527"/>
    </location>
    <ligand>
        <name>[4Fe-4S] cluster</name>
        <dbReference type="ChEBI" id="CHEBI:49883"/>
        <label>1</label>
    </ligand>
</feature>
<feature type="binding site" evidence="15">
    <location>
        <position position="565"/>
    </location>
    <ligand>
        <name>[4Fe-4S] cluster</name>
        <dbReference type="ChEBI" id="CHEBI:49883"/>
        <label>1</label>
    </ligand>
</feature>
<evidence type="ECO:0000256" key="9">
    <source>
        <dbReference type="ARBA" id="ARBA00023002"/>
    </source>
</evidence>
<feature type="binding site" evidence="15">
    <location>
        <position position="538"/>
    </location>
    <ligand>
        <name>[4Fe-4S] cluster</name>
        <dbReference type="ChEBI" id="CHEBI:49883"/>
        <label>2</label>
    </ligand>
</feature>
<dbReference type="InterPro" id="IPR017721">
    <property type="entry name" value="IorA"/>
</dbReference>
<dbReference type="InterPro" id="IPR017900">
    <property type="entry name" value="4Fe4S_Fe_S_CS"/>
</dbReference>
<dbReference type="InterPro" id="IPR029061">
    <property type="entry name" value="THDP-binding"/>
</dbReference>
<accession>A0A7V3ZU38</accession>
<gene>
    <name evidence="17" type="primary">iorA</name>
    <name evidence="17" type="ORF">ENU74_00085</name>
</gene>
<dbReference type="GO" id="GO:0051539">
    <property type="term" value="F:4 iron, 4 sulfur cluster binding"/>
    <property type="evidence" value="ECO:0007669"/>
    <property type="project" value="UniProtKB-UniRule"/>
</dbReference>
<dbReference type="PROSITE" id="PS00198">
    <property type="entry name" value="4FE4S_FER_1"/>
    <property type="match status" value="1"/>
</dbReference>
<dbReference type="PANTHER" id="PTHR43710">
    <property type="entry name" value="2-HYDROXYACYL-COA LYASE"/>
    <property type="match status" value="1"/>
</dbReference>
<evidence type="ECO:0000313" key="17">
    <source>
        <dbReference type="EMBL" id="HGK62990.1"/>
    </source>
</evidence>
<sequence>MEKALLSGNEAVARGAYEGGCLLAAAYPGTPSTEILENIRNYKEIYCEWSVNEKVAFEVAFGAALAGARSLCAMKHVGLNVAADPLFSSAYIGVNAGFLIITCDDPGMHSSQNEQDNRFYSLFAKIPVLCPSDSQEAKELVIKGFEISEEFDIPVIIRMTTRVSHCKSVVTLGERKEIKIKGYKKDESKTNLLPQFARKRHILLEEKLERLKEYSNNFPYNKFYKGNDDLLVVADGVAYQYAREAFKDASFLKLTMVYPFPDKFVSDICKNFKEIIVCEEVDPFIEFHLKSLGFKVKGKEILPKTDELSVDKINVFIKKEEKKEKPINLPKRPPALCPGCPHIGTFYLLQKKDYIITGDIGCYTLGTLAPHYAMDSCVCMGASITLAQGIEKVVRKIHDKRPIIAVIGDSTFFHMGIPGLLNMVYNKSNIIVFILDNETTGMTGHQDHPGTGRTLMGKETKKVLVEEMAKACGVEKVFVLNPYKIKENRKVLDNLLKEGGPAVVVMREPCIFLKKPKKAKEVAIELCTGCRLCLRLGCPAISFENKKAKINKNFCIGCEMCIEVCPKGAIR</sequence>
<feature type="binding site" evidence="15">
    <location>
        <position position="558"/>
    </location>
    <ligand>
        <name>[4Fe-4S] cluster</name>
        <dbReference type="ChEBI" id="CHEBI:49883"/>
        <label>2</label>
    </ligand>
</feature>
<evidence type="ECO:0000256" key="10">
    <source>
        <dbReference type="ARBA" id="ARBA00023004"/>
    </source>
</evidence>
<evidence type="ECO:0000256" key="8">
    <source>
        <dbReference type="ARBA" id="ARBA00022982"/>
    </source>
</evidence>
<feature type="domain" description="4Fe-4S ferredoxin-type" evidence="16">
    <location>
        <begin position="546"/>
        <end position="571"/>
    </location>
</feature>
<dbReference type="AlphaFoldDB" id="A0A7V3ZU38"/>
<dbReference type="GO" id="GO:0043805">
    <property type="term" value="F:indolepyruvate ferredoxin oxidoreductase activity"/>
    <property type="evidence" value="ECO:0007669"/>
    <property type="project" value="UniProtKB-UniRule"/>
</dbReference>
<evidence type="ECO:0000256" key="7">
    <source>
        <dbReference type="ARBA" id="ARBA00022723"/>
    </source>
</evidence>
<feature type="binding site" evidence="15">
    <location>
        <position position="533"/>
    </location>
    <ligand>
        <name>[4Fe-4S] cluster</name>
        <dbReference type="ChEBI" id="CHEBI:49883"/>
        <label>1</label>
    </ligand>
</feature>
<dbReference type="InterPro" id="IPR011766">
    <property type="entry name" value="TPP_enzyme_TPP-bd"/>
</dbReference>